<evidence type="ECO:0000313" key="4">
    <source>
        <dbReference type="Proteomes" id="UP000489600"/>
    </source>
</evidence>
<keyword evidence="2" id="KW-1133">Transmembrane helix</keyword>
<dbReference type="OrthoDB" id="690172at2759"/>
<comment type="caution">
    <text evidence="3">The sequence shown here is derived from an EMBL/GenBank/DDBJ whole genome shotgun (WGS) entry which is preliminary data.</text>
</comment>
<name>A0A565C2K6_9BRAS</name>
<feature type="transmembrane region" description="Helical" evidence="2">
    <location>
        <begin position="119"/>
        <end position="141"/>
    </location>
</feature>
<dbReference type="Proteomes" id="UP000489600">
    <property type="component" value="Unassembled WGS sequence"/>
</dbReference>
<reference evidence="3" key="1">
    <citation type="submission" date="2019-07" db="EMBL/GenBank/DDBJ databases">
        <authorList>
            <person name="Dittberner H."/>
        </authorList>
    </citation>
    <scope>NUCLEOTIDE SEQUENCE [LARGE SCALE GENOMIC DNA]</scope>
</reference>
<accession>A0A565C2K6</accession>
<dbReference type="PANTHER" id="PTHR36381">
    <property type="entry name" value="ETHYLENE-REGULATED TRANSCRIPT 2 (ERT2)"/>
    <property type="match status" value="1"/>
</dbReference>
<keyword evidence="2" id="KW-0472">Membrane</keyword>
<feature type="transmembrane region" description="Helical" evidence="2">
    <location>
        <begin position="95"/>
        <end position="113"/>
    </location>
</feature>
<protein>
    <submittedName>
        <fullName evidence="3">Uncharacterized protein</fullName>
    </submittedName>
</protein>
<evidence type="ECO:0000256" key="1">
    <source>
        <dbReference type="SAM" id="MobiDB-lite"/>
    </source>
</evidence>
<feature type="region of interest" description="Disordered" evidence="1">
    <location>
        <begin position="193"/>
        <end position="231"/>
    </location>
</feature>
<organism evidence="3 4">
    <name type="scientific">Arabis nemorensis</name>
    <dbReference type="NCBI Taxonomy" id="586526"/>
    <lineage>
        <taxon>Eukaryota</taxon>
        <taxon>Viridiplantae</taxon>
        <taxon>Streptophyta</taxon>
        <taxon>Embryophyta</taxon>
        <taxon>Tracheophyta</taxon>
        <taxon>Spermatophyta</taxon>
        <taxon>Magnoliopsida</taxon>
        <taxon>eudicotyledons</taxon>
        <taxon>Gunneridae</taxon>
        <taxon>Pentapetalae</taxon>
        <taxon>rosids</taxon>
        <taxon>malvids</taxon>
        <taxon>Brassicales</taxon>
        <taxon>Brassicaceae</taxon>
        <taxon>Arabideae</taxon>
        <taxon>Arabis</taxon>
    </lineage>
</organism>
<dbReference type="AlphaFoldDB" id="A0A565C2K6"/>
<evidence type="ECO:0000313" key="3">
    <source>
        <dbReference type="EMBL" id="VVB07886.1"/>
    </source>
</evidence>
<dbReference type="EMBL" id="CABITT030000006">
    <property type="protein sequence ID" value="VVB07886.1"/>
    <property type="molecule type" value="Genomic_DNA"/>
</dbReference>
<keyword evidence="2" id="KW-0812">Transmembrane</keyword>
<proteinExistence type="predicted"/>
<gene>
    <name evidence="3" type="ORF">ANE_LOCUS18330</name>
</gene>
<keyword evidence="4" id="KW-1185">Reference proteome</keyword>
<feature type="compositionally biased region" description="Basic residues" evidence="1">
    <location>
        <begin position="199"/>
        <end position="208"/>
    </location>
</feature>
<sequence>MSEFQKSPKRGGSLVVETGFPTSLIDLFVKNRDRLKKSSPKRLKRQSHTAPNAVFSAKPDVALKKPEAVRSLVEKVDFVDDGLAAENKRENDNNVCVCVLMAFKIFIVSLLALSTKKKLTIGITLSAFALLLTELAAARLLTRFNLLKADKTETFDDSSDKKAVSCLEEKTEHVAETEDSNLKQLRIRDLLSKDEKSKSKSSKLKSKISRAWIRQKINQRDSSLRERKKKG</sequence>
<evidence type="ECO:0000256" key="2">
    <source>
        <dbReference type="SAM" id="Phobius"/>
    </source>
</evidence>
<dbReference type="PANTHER" id="PTHR36381:SF5">
    <property type="entry name" value="ETHYLENE-REGULATED NUCLEAR PROTEIN ERT2-LIKE PROTEIN"/>
    <property type="match status" value="1"/>
</dbReference>